<name>A0A4R2GGG8_9BACT</name>
<evidence type="ECO:0000313" key="3">
    <source>
        <dbReference type="Proteomes" id="UP000295221"/>
    </source>
</evidence>
<evidence type="ECO:0000259" key="1">
    <source>
        <dbReference type="PROSITE" id="PS50943"/>
    </source>
</evidence>
<dbReference type="OrthoDB" id="7865033at2"/>
<dbReference type="Gene3D" id="1.10.260.40">
    <property type="entry name" value="lambda repressor-like DNA-binding domains"/>
    <property type="match status" value="1"/>
</dbReference>
<dbReference type="GO" id="GO:0003677">
    <property type="term" value="F:DNA binding"/>
    <property type="evidence" value="ECO:0007669"/>
    <property type="project" value="InterPro"/>
</dbReference>
<dbReference type="EMBL" id="SLWK01000010">
    <property type="protein sequence ID" value="TCO07066.1"/>
    <property type="molecule type" value="Genomic_DNA"/>
</dbReference>
<dbReference type="RefSeq" id="WP_132434405.1">
    <property type="nucleotide sequence ID" value="NZ_SLWK01000010.1"/>
</dbReference>
<dbReference type="PROSITE" id="PS50943">
    <property type="entry name" value="HTH_CROC1"/>
    <property type="match status" value="1"/>
</dbReference>
<dbReference type="InterPro" id="IPR010982">
    <property type="entry name" value="Lambda_DNA-bd_dom_sf"/>
</dbReference>
<comment type="caution">
    <text evidence="2">The sequence shown here is derived from an EMBL/GenBank/DDBJ whole genome shotgun (WGS) entry which is preliminary data.</text>
</comment>
<sequence>MNRIKEVLEEKGIKQKWLAEKLDKSYNMVNSYVQNRKQPRIEVLYEIAEILGVSVKDLLIDNDPSTSLRANTTKDK</sequence>
<dbReference type="AlphaFoldDB" id="A0A4R2GGG8"/>
<dbReference type="InterPro" id="IPR001387">
    <property type="entry name" value="Cro/C1-type_HTH"/>
</dbReference>
<dbReference type="SMART" id="SM00530">
    <property type="entry name" value="HTH_XRE"/>
    <property type="match status" value="1"/>
</dbReference>
<dbReference type="Proteomes" id="UP000295221">
    <property type="component" value="Unassembled WGS sequence"/>
</dbReference>
<protein>
    <submittedName>
        <fullName evidence="2">Helix-turn-helix protein</fullName>
    </submittedName>
</protein>
<proteinExistence type="predicted"/>
<gene>
    <name evidence="2" type="ORF">EV194_11065</name>
</gene>
<organism evidence="2 3">
    <name type="scientific">Natronoflexus pectinivorans</name>
    <dbReference type="NCBI Taxonomy" id="682526"/>
    <lineage>
        <taxon>Bacteria</taxon>
        <taxon>Pseudomonadati</taxon>
        <taxon>Bacteroidota</taxon>
        <taxon>Bacteroidia</taxon>
        <taxon>Marinilabiliales</taxon>
        <taxon>Marinilabiliaceae</taxon>
        <taxon>Natronoflexus</taxon>
    </lineage>
</organism>
<reference evidence="2 3" key="1">
    <citation type="submission" date="2019-03" db="EMBL/GenBank/DDBJ databases">
        <title>Genomic Encyclopedia of Type Strains, Phase IV (KMG-IV): sequencing the most valuable type-strain genomes for metagenomic binning, comparative biology and taxonomic classification.</title>
        <authorList>
            <person name="Goeker M."/>
        </authorList>
    </citation>
    <scope>NUCLEOTIDE SEQUENCE [LARGE SCALE GENOMIC DNA]</scope>
    <source>
        <strain evidence="2 3">DSM 24179</strain>
    </source>
</reference>
<keyword evidence="3" id="KW-1185">Reference proteome</keyword>
<accession>A0A4R2GGG8</accession>
<dbReference type="CDD" id="cd00093">
    <property type="entry name" value="HTH_XRE"/>
    <property type="match status" value="1"/>
</dbReference>
<evidence type="ECO:0000313" key="2">
    <source>
        <dbReference type="EMBL" id="TCO07066.1"/>
    </source>
</evidence>
<dbReference type="SUPFAM" id="SSF47413">
    <property type="entry name" value="lambda repressor-like DNA-binding domains"/>
    <property type="match status" value="1"/>
</dbReference>
<dbReference type="Pfam" id="PF01381">
    <property type="entry name" value="HTH_3"/>
    <property type="match status" value="1"/>
</dbReference>
<feature type="domain" description="HTH cro/C1-type" evidence="1">
    <location>
        <begin position="4"/>
        <end position="58"/>
    </location>
</feature>